<dbReference type="SUPFAM" id="SSF57850">
    <property type="entry name" value="RING/U-box"/>
    <property type="match status" value="2"/>
</dbReference>
<dbReference type="CDD" id="cd20336">
    <property type="entry name" value="Rcat_RBR"/>
    <property type="match status" value="1"/>
</dbReference>
<dbReference type="Pfam" id="PF22191">
    <property type="entry name" value="IBR_1"/>
    <property type="match status" value="1"/>
</dbReference>
<dbReference type="GO" id="GO:0016567">
    <property type="term" value="P:protein ubiquitination"/>
    <property type="evidence" value="ECO:0007669"/>
    <property type="project" value="InterPro"/>
</dbReference>
<dbReference type="Proteomes" id="UP000243217">
    <property type="component" value="Unassembled WGS sequence"/>
</dbReference>
<dbReference type="STRING" id="74557.A0A1V9ZAD5"/>
<keyword evidence="5" id="KW-0833">Ubl conjugation pathway</keyword>
<keyword evidence="4 7" id="KW-0863">Zinc-finger</keyword>
<dbReference type="OrthoDB" id="10009520at2759"/>
<dbReference type="PROSITE" id="PS51873">
    <property type="entry name" value="TRIAD"/>
    <property type="match status" value="1"/>
</dbReference>
<name>A0A1V9ZAD5_9STRA</name>
<evidence type="ECO:0000256" key="3">
    <source>
        <dbReference type="ARBA" id="ARBA00022737"/>
    </source>
</evidence>
<dbReference type="InterPro" id="IPR001841">
    <property type="entry name" value="Znf_RING"/>
</dbReference>
<proteinExistence type="predicted"/>
<evidence type="ECO:0000256" key="7">
    <source>
        <dbReference type="PROSITE-ProRule" id="PRU00175"/>
    </source>
</evidence>
<evidence type="ECO:0000313" key="12">
    <source>
        <dbReference type="Proteomes" id="UP000243217"/>
    </source>
</evidence>
<evidence type="ECO:0000256" key="2">
    <source>
        <dbReference type="ARBA" id="ARBA00022723"/>
    </source>
</evidence>
<dbReference type="PROSITE" id="PS00518">
    <property type="entry name" value="ZF_RING_1"/>
    <property type="match status" value="1"/>
</dbReference>
<dbReference type="InterPro" id="IPR017907">
    <property type="entry name" value="Znf_RING_CS"/>
</dbReference>
<keyword evidence="2" id="KW-0479">Metal-binding</keyword>
<keyword evidence="1" id="KW-0808">Transferase</keyword>
<dbReference type="EMBL" id="JNBS01002156">
    <property type="protein sequence ID" value="OQR94946.1"/>
    <property type="molecule type" value="Genomic_DNA"/>
</dbReference>
<keyword evidence="8" id="KW-0472">Membrane</keyword>
<dbReference type="PROSITE" id="PS50089">
    <property type="entry name" value="ZF_RING_2"/>
    <property type="match status" value="1"/>
</dbReference>
<dbReference type="InterPro" id="IPR031127">
    <property type="entry name" value="E3_UB_ligase_RBR"/>
</dbReference>
<feature type="domain" description="RING-type" evidence="10">
    <location>
        <begin position="19"/>
        <end position="192"/>
    </location>
</feature>
<dbReference type="Gene3D" id="1.20.120.1750">
    <property type="match status" value="1"/>
</dbReference>
<keyword evidence="12" id="KW-1185">Reference proteome</keyword>
<dbReference type="GO" id="GO:0008270">
    <property type="term" value="F:zinc ion binding"/>
    <property type="evidence" value="ECO:0007669"/>
    <property type="project" value="UniProtKB-KW"/>
</dbReference>
<dbReference type="PANTHER" id="PTHR11685">
    <property type="entry name" value="RBR FAMILY RING FINGER AND IBR DOMAIN-CONTAINING"/>
    <property type="match status" value="1"/>
</dbReference>
<organism evidence="11 12">
    <name type="scientific">Thraustotheca clavata</name>
    <dbReference type="NCBI Taxonomy" id="74557"/>
    <lineage>
        <taxon>Eukaryota</taxon>
        <taxon>Sar</taxon>
        <taxon>Stramenopiles</taxon>
        <taxon>Oomycota</taxon>
        <taxon>Saprolegniomycetes</taxon>
        <taxon>Saprolegniales</taxon>
        <taxon>Achlyaceae</taxon>
        <taxon>Thraustotheca</taxon>
    </lineage>
</organism>
<sequence length="253" mass="28521">MEIKIDQYIQPTGEPSGEPKEICCICLENLPQAIATESIEIVEDARIVLNCDHAYCKKCMKTYVSTKITNRQVEATQLICPLPECKCPLDATDILKTTTEALFLKYLAFMRSIEAMDRTYAAWENAMNKHKEEKVVAPCPSCSSRIWKNDGCQHMTCTKCRHEWCWICGSQRFCQLQRILAFRIWGPCLPVRVVTQTIGLTLAAGVDVGGYVAVAAVLVAAPISLLYHVPRRLYKCIEVVNGKSDLDVRRILM</sequence>
<dbReference type="SMART" id="SM00184">
    <property type="entry name" value="RING"/>
    <property type="match status" value="2"/>
</dbReference>
<evidence type="ECO:0000256" key="1">
    <source>
        <dbReference type="ARBA" id="ARBA00022679"/>
    </source>
</evidence>
<keyword evidence="6" id="KW-0862">Zinc</keyword>
<evidence type="ECO:0000256" key="5">
    <source>
        <dbReference type="ARBA" id="ARBA00022786"/>
    </source>
</evidence>
<evidence type="ECO:0000259" key="10">
    <source>
        <dbReference type="PROSITE" id="PS51873"/>
    </source>
</evidence>
<dbReference type="AlphaFoldDB" id="A0A1V9ZAD5"/>
<keyword evidence="3" id="KW-0677">Repeat</keyword>
<comment type="caution">
    <text evidence="11">The sequence shown here is derived from an EMBL/GenBank/DDBJ whole genome shotgun (WGS) entry which is preliminary data.</text>
</comment>
<feature type="transmembrane region" description="Helical" evidence="8">
    <location>
        <begin position="208"/>
        <end position="227"/>
    </location>
</feature>
<dbReference type="InterPro" id="IPR044066">
    <property type="entry name" value="TRIAD_supradom"/>
</dbReference>
<dbReference type="Gene3D" id="3.30.40.10">
    <property type="entry name" value="Zinc/RING finger domain, C3HC4 (zinc finger)"/>
    <property type="match status" value="1"/>
</dbReference>
<dbReference type="InterPro" id="IPR013083">
    <property type="entry name" value="Znf_RING/FYVE/PHD"/>
</dbReference>
<evidence type="ECO:0000313" key="11">
    <source>
        <dbReference type="EMBL" id="OQR94946.1"/>
    </source>
</evidence>
<evidence type="ECO:0000256" key="4">
    <source>
        <dbReference type="ARBA" id="ARBA00022771"/>
    </source>
</evidence>
<evidence type="ECO:0000256" key="6">
    <source>
        <dbReference type="ARBA" id="ARBA00022833"/>
    </source>
</evidence>
<gene>
    <name evidence="11" type="ORF">THRCLA_08059</name>
</gene>
<reference evidence="11 12" key="1">
    <citation type="journal article" date="2014" name="Genome Biol. Evol.">
        <title>The secreted proteins of Achlya hypogyna and Thraustotheca clavata identify the ancestral oomycete secretome and reveal gene acquisitions by horizontal gene transfer.</title>
        <authorList>
            <person name="Misner I."/>
            <person name="Blouin N."/>
            <person name="Leonard G."/>
            <person name="Richards T.A."/>
            <person name="Lane C.E."/>
        </authorList>
    </citation>
    <scope>NUCLEOTIDE SEQUENCE [LARGE SCALE GENOMIC DNA]</scope>
    <source>
        <strain evidence="11 12">ATCC 34112</strain>
    </source>
</reference>
<feature type="domain" description="RING-type" evidence="9">
    <location>
        <begin position="23"/>
        <end position="84"/>
    </location>
</feature>
<evidence type="ECO:0000256" key="8">
    <source>
        <dbReference type="SAM" id="Phobius"/>
    </source>
</evidence>
<dbReference type="GO" id="GO:0004842">
    <property type="term" value="F:ubiquitin-protein transferase activity"/>
    <property type="evidence" value="ECO:0007669"/>
    <property type="project" value="InterPro"/>
</dbReference>
<keyword evidence="8" id="KW-1133">Transmembrane helix</keyword>
<evidence type="ECO:0000259" key="9">
    <source>
        <dbReference type="PROSITE" id="PS50089"/>
    </source>
</evidence>
<accession>A0A1V9ZAD5</accession>
<evidence type="ECO:0008006" key="13">
    <source>
        <dbReference type="Google" id="ProtNLM"/>
    </source>
</evidence>
<protein>
    <recommendedName>
        <fullName evidence="13">RING-type domain-containing protein</fullName>
    </recommendedName>
</protein>
<keyword evidence="8" id="KW-0812">Transmembrane</keyword>